<evidence type="ECO:0000256" key="7">
    <source>
        <dbReference type="RuleBase" id="RU000461"/>
    </source>
</evidence>
<dbReference type="EMBL" id="JACHMF010000001">
    <property type="protein sequence ID" value="MBB4690727.1"/>
    <property type="molecule type" value="Genomic_DNA"/>
</dbReference>
<dbReference type="GO" id="GO:0020037">
    <property type="term" value="F:heme binding"/>
    <property type="evidence" value="ECO:0007669"/>
    <property type="project" value="InterPro"/>
</dbReference>
<evidence type="ECO:0000256" key="5">
    <source>
        <dbReference type="ARBA" id="ARBA00023004"/>
    </source>
</evidence>
<dbReference type="GO" id="GO:0005506">
    <property type="term" value="F:iron ion binding"/>
    <property type="evidence" value="ECO:0007669"/>
    <property type="project" value="InterPro"/>
</dbReference>
<keyword evidence="4 7" id="KW-0560">Oxidoreductase</keyword>
<dbReference type="InterPro" id="IPR036396">
    <property type="entry name" value="Cyt_P450_sf"/>
</dbReference>
<comment type="caution">
    <text evidence="8">The sequence shown here is derived from an EMBL/GenBank/DDBJ whole genome shotgun (WGS) entry which is preliminary data.</text>
</comment>
<dbReference type="InterPro" id="IPR002397">
    <property type="entry name" value="Cyt_P450_B"/>
</dbReference>
<dbReference type="InterPro" id="IPR017972">
    <property type="entry name" value="Cyt_P450_CS"/>
</dbReference>
<name>A0A7W7FZN3_9ACTN</name>
<evidence type="ECO:0000256" key="1">
    <source>
        <dbReference type="ARBA" id="ARBA00010617"/>
    </source>
</evidence>
<dbReference type="AlphaFoldDB" id="A0A7W7FZN3"/>
<dbReference type="Pfam" id="PF00067">
    <property type="entry name" value="p450"/>
    <property type="match status" value="2"/>
</dbReference>
<protein>
    <submittedName>
        <fullName evidence="8">Cytochrome P450</fullName>
    </submittedName>
</protein>
<dbReference type="Proteomes" id="UP000542742">
    <property type="component" value="Unassembled WGS sequence"/>
</dbReference>
<keyword evidence="9" id="KW-1185">Reference proteome</keyword>
<dbReference type="GO" id="GO:0017000">
    <property type="term" value="P:antibiotic biosynthetic process"/>
    <property type="evidence" value="ECO:0007669"/>
    <property type="project" value="UniProtKB-ARBA"/>
</dbReference>
<dbReference type="GO" id="GO:0004497">
    <property type="term" value="F:monooxygenase activity"/>
    <property type="evidence" value="ECO:0007669"/>
    <property type="project" value="UniProtKB-KW"/>
</dbReference>
<keyword evidence="2 7" id="KW-0349">Heme</keyword>
<organism evidence="8 9">
    <name type="scientific">Paractinoplanes abujensis</name>
    <dbReference type="NCBI Taxonomy" id="882441"/>
    <lineage>
        <taxon>Bacteria</taxon>
        <taxon>Bacillati</taxon>
        <taxon>Actinomycetota</taxon>
        <taxon>Actinomycetes</taxon>
        <taxon>Micromonosporales</taxon>
        <taxon>Micromonosporaceae</taxon>
        <taxon>Paractinoplanes</taxon>
    </lineage>
</organism>
<dbReference type="CDD" id="cd20625">
    <property type="entry name" value="CYP164-like"/>
    <property type="match status" value="1"/>
</dbReference>
<dbReference type="SUPFAM" id="SSF48264">
    <property type="entry name" value="Cytochrome P450"/>
    <property type="match status" value="1"/>
</dbReference>
<dbReference type="PANTHER" id="PTHR46696:SF1">
    <property type="entry name" value="CYTOCHROME P450 YJIB-RELATED"/>
    <property type="match status" value="1"/>
</dbReference>
<dbReference type="FunFam" id="1.10.630.10:FF:000018">
    <property type="entry name" value="Cytochrome P450 monooxygenase"/>
    <property type="match status" value="1"/>
</dbReference>
<evidence type="ECO:0000313" key="9">
    <source>
        <dbReference type="Proteomes" id="UP000542742"/>
    </source>
</evidence>
<keyword evidence="3 7" id="KW-0479">Metal-binding</keyword>
<evidence type="ECO:0000256" key="2">
    <source>
        <dbReference type="ARBA" id="ARBA00022617"/>
    </source>
</evidence>
<accession>A0A7W7FZN3</accession>
<dbReference type="PANTHER" id="PTHR46696">
    <property type="entry name" value="P450, PUTATIVE (EUROFUNG)-RELATED"/>
    <property type="match status" value="1"/>
</dbReference>
<dbReference type="PROSITE" id="PS00086">
    <property type="entry name" value="CYTOCHROME_P450"/>
    <property type="match status" value="1"/>
</dbReference>
<sequence length="401" mass="43799">MADIVESREVSALLSELTTPAGRADPYGHYTRLRELGAFVRADDGTLIVTRFAECAAVARDHKLGKMPVELLAHAGLADWADHPALYGYFTSLLGINPPDHTRLRRLVSSSFTARRVQALRPATERMIDELIDEMDGAADFVAAFAFPLPCNVISELLGIPPADRAQFQHLVQDWSAVLDDITPEVLSKANPAAKAVREYLAALAAERRRRPREDLMSALVGHEEAGDRLTEDELLTMAGLLFAAGFETTTNLLANGLVALLEHPEQRPDLVADPASAVQELLRYDSPVQNIDRTALEPTTVAGVTFEPGDRIVAYTGSANRDARRFPDPDRLDLRRGDNTSLSFGGGMHYCLGAPMAKLEAEIAFPRLFERRPGLGLAAGAQRRDSLTIRGFDVLPVVTQ</sequence>
<gene>
    <name evidence="8" type="ORF">BKA14_000875</name>
</gene>
<dbReference type="Gene3D" id="1.10.630.10">
    <property type="entry name" value="Cytochrome P450"/>
    <property type="match status" value="1"/>
</dbReference>
<comment type="similarity">
    <text evidence="1 7">Belongs to the cytochrome P450 family.</text>
</comment>
<dbReference type="RefSeq" id="WP_184949652.1">
    <property type="nucleotide sequence ID" value="NZ_BOMC01000013.1"/>
</dbReference>
<evidence type="ECO:0000313" key="8">
    <source>
        <dbReference type="EMBL" id="MBB4690727.1"/>
    </source>
</evidence>
<dbReference type="InterPro" id="IPR001128">
    <property type="entry name" value="Cyt_P450"/>
</dbReference>
<proteinExistence type="inferred from homology"/>
<evidence type="ECO:0000256" key="4">
    <source>
        <dbReference type="ARBA" id="ARBA00023002"/>
    </source>
</evidence>
<dbReference type="GO" id="GO:0016705">
    <property type="term" value="F:oxidoreductase activity, acting on paired donors, with incorporation or reduction of molecular oxygen"/>
    <property type="evidence" value="ECO:0007669"/>
    <property type="project" value="InterPro"/>
</dbReference>
<evidence type="ECO:0000256" key="3">
    <source>
        <dbReference type="ARBA" id="ARBA00022723"/>
    </source>
</evidence>
<evidence type="ECO:0000256" key="6">
    <source>
        <dbReference type="ARBA" id="ARBA00023033"/>
    </source>
</evidence>
<reference evidence="8 9" key="1">
    <citation type="submission" date="2020-08" db="EMBL/GenBank/DDBJ databases">
        <title>Sequencing the genomes of 1000 actinobacteria strains.</title>
        <authorList>
            <person name="Klenk H.-P."/>
        </authorList>
    </citation>
    <scope>NUCLEOTIDE SEQUENCE [LARGE SCALE GENOMIC DNA]</scope>
    <source>
        <strain evidence="8 9">DSM 45518</strain>
    </source>
</reference>
<keyword evidence="6 7" id="KW-0503">Monooxygenase</keyword>
<dbReference type="PRINTS" id="PR00385">
    <property type="entry name" value="P450"/>
</dbReference>
<dbReference type="PRINTS" id="PR00359">
    <property type="entry name" value="BP450"/>
</dbReference>
<keyword evidence="5 7" id="KW-0408">Iron</keyword>